<organism evidence="3 4">
    <name type="scientific">Parabacteroides merdae</name>
    <dbReference type="NCBI Taxonomy" id="46503"/>
    <lineage>
        <taxon>Bacteria</taxon>
        <taxon>Pseudomonadati</taxon>
        <taxon>Bacteroidota</taxon>
        <taxon>Bacteroidia</taxon>
        <taxon>Bacteroidales</taxon>
        <taxon>Tannerellaceae</taxon>
        <taxon>Parabacteroides</taxon>
    </lineage>
</organism>
<dbReference type="InterPro" id="IPR012223">
    <property type="entry name" value="TEII"/>
</dbReference>
<proteinExistence type="inferred from homology"/>
<dbReference type="GO" id="GO:0008610">
    <property type="term" value="P:lipid biosynthetic process"/>
    <property type="evidence" value="ECO:0007669"/>
    <property type="project" value="TreeGrafter"/>
</dbReference>
<dbReference type="InterPro" id="IPR029058">
    <property type="entry name" value="AB_hydrolase_fold"/>
</dbReference>
<dbReference type="PANTHER" id="PTHR11487:SF0">
    <property type="entry name" value="S-ACYL FATTY ACID SYNTHASE THIOESTERASE, MEDIUM CHAIN"/>
    <property type="match status" value="1"/>
</dbReference>
<comment type="caution">
    <text evidence="3">The sequence shown here is derived from an EMBL/GenBank/DDBJ whole genome shotgun (WGS) entry which is preliminary data.</text>
</comment>
<dbReference type="Proteomes" id="UP000286260">
    <property type="component" value="Unassembled WGS sequence"/>
</dbReference>
<dbReference type="PANTHER" id="PTHR11487">
    <property type="entry name" value="THIOESTERASE"/>
    <property type="match status" value="1"/>
</dbReference>
<sequence length="218" mass="25584">MKIYTFHFAGGSKYSYNKILPIQCIGIEVPRKMNISFEEFVLSNTQKLLSVKNDEEDYVLYGHSMGALVAFLVCHNLKEMGCKLPKKLILSGRKPPSSLRDNPISHLPDEIFWKEIVKMGGIPNEINNYPELIYYYLPLLKYDFKLIENYYYKKKDKLKIPFDIFFGSNESTIEVMAGWKNETVKTVNIRQLEGDHFFIYKHANYFKEYFNGIINDKD</sequence>
<evidence type="ECO:0000313" key="3">
    <source>
        <dbReference type="EMBL" id="RHC81536.1"/>
    </source>
</evidence>
<dbReference type="AlphaFoldDB" id="A0A414BUW3"/>
<dbReference type="RefSeq" id="WP_122204870.1">
    <property type="nucleotide sequence ID" value="NZ_QSII01000024.1"/>
</dbReference>
<accession>A0A414BUW3</accession>
<dbReference type="EMBL" id="QSII01000024">
    <property type="protein sequence ID" value="RHC81536.1"/>
    <property type="molecule type" value="Genomic_DNA"/>
</dbReference>
<dbReference type="Pfam" id="PF00975">
    <property type="entry name" value="Thioesterase"/>
    <property type="match status" value="1"/>
</dbReference>
<protein>
    <submittedName>
        <fullName evidence="3">Thioesterase</fullName>
    </submittedName>
</protein>
<comment type="similarity">
    <text evidence="1">Belongs to the thioesterase family.</text>
</comment>
<gene>
    <name evidence="3" type="ORF">DW828_15840</name>
</gene>
<evidence type="ECO:0000259" key="2">
    <source>
        <dbReference type="Pfam" id="PF00975"/>
    </source>
</evidence>
<evidence type="ECO:0000256" key="1">
    <source>
        <dbReference type="ARBA" id="ARBA00007169"/>
    </source>
</evidence>
<dbReference type="SUPFAM" id="SSF53474">
    <property type="entry name" value="alpha/beta-Hydrolases"/>
    <property type="match status" value="1"/>
</dbReference>
<name>A0A414BUW3_9BACT</name>
<reference evidence="3 4" key="1">
    <citation type="submission" date="2018-08" db="EMBL/GenBank/DDBJ databases">
        <title>A genome reference for cultivated species of the human gut microbiota.</title>
        <authorList>
            <person name="Zou Y."/>
            <person name="Xue W."/>
            <person name="Luo G."/>
        </authorList>
    </citation>
    <scope>NUCLEOTIDE SEQUENCE [LARGE SCALE GENOMIC DNA]</scope>
    <source>
        <strain evidence="3 4">AM34-17</strain>
    </source>
</reference>
<feature type="domain" description="Thioesterase" evidence="2">
    <location>
        <begin position="2"/>
        <end position="202"/>
    </location>
</feature>
<dbReference type="Gene3D" id="3.40.50.1820">
    <property type="entry name" value="alpha/beta hydrolase"/>
    <property type="match status" value="1"/>
</dbReference>
<dbReference type="InterPro" id="IPR001031">
    <property type="entry name" value="Thioesterase"/>
</dbReference>
<evidence type="ECO:0000313" key="4">
    <source>
        <dbReference type="Proteomes" id="UP000286260"/>
    </source>
</evidence>